<dbReference type="Gene3D" id="1.10.10.10">
    <property type="entry name" value="Winged helix-like DNA-binding domain superfamily/Winged helix DNA-binding domain"/>
    <property type="match status" value="1"/>
</dbReference>
<dbReference type="Proteomes" id="UP000246352">
    <property type="component" value="Unassembled WGS sequence"/>
</dbReference>
<evidence type="ECO:0000256" key="1">
    <source>
        <dbReference type="ARBA" id="ARBA00009437"/>
    </source>
</evidence>
<dbReference type="OrthoDB" id="9786526at2"/>
<dbReference type="EMBL" id="QGTR01000002">
    <property type="protein sequence ID" value="PWW01949.1"/>
    <property type="molecule type" value="Genomic_DNA"/>
</dbReference>
<name>A0A317PP13_9HYPH</name>
<feature type="domain" description="HTH lysR-type" evidence="5">
    <location>
        <begin position="1"/>
        <end position="58"/>
    </location>
</feature>
<dbReference type="InterPro" id="IPR036390">
    <property type="entry name" value="WH_DNA-bd_sf"/>
</dbReference>
<keyword evidence="7" id="KW-1185">Reference proteome</keyword>
<dbReference type="CDD" id="cd05466">
    <property type="entry name" value="PBP2_LTTR_substrate"/>
    <property type="match status" value="1"/>
</dbReference>
<dbReference type="GO" id="GO:0000976">
    <property type="term" value="F:transcription cis-regulatory region binding"/>
    <property type="evidence" value="ECO:0007669"/>
    <property type="project" value="TreeGrafter"/>
</dbReference>
<organism evidence="6 7">
    <name type="scientific">Hoeflea marina</name>
    <dbReference type="NCBI Taxonomy" id="274592"/>
    <lineage>
        <taxon>Bacteria</taxon>
        <taxon>Pseudomonadati</taxon>
        <taxon>Pseudomonadota</taxon>
        <taxon>Alphaproteobacteria</taxon>
        <taxon>Hyphomicrobiales</taxon>
        <taxon>Rhizobiaceae</taxon>
        <taxon>Hoeflea</taxon>
    </lineage>
</organism>
<comment type="similarity">
    <text evidence="1">Belongs to the LysR transcriptional regulatory family.</text>
</comment>
<evidence type="ECO:0000313" key="6">
    <source>
        <dbReference type="EMBL" id="PWW01949.1"/>
    </source>
</evidence>
<dbReference type="AlphaFoldDB" id="A0A317PP13"/>
<accession>A0A317PP13</accession>
<evidence type="ECO:0000313" key="7">
    <source>
        <dbReference type="Proteomes" id="UP000246352"/>
    </source>
</evidence>
<dbReference type="Pfam" id="PF00126">
    <property type="entry name" value="HTH_1"/>
    <property type="match status" value="1"/>
</dbReference>
<dbReference type="PANTHER" id="PTHR30126">
    <property type="entry name" value="HTH-TYPE TRANSCRIPTIONAL REGULATOR"/>
    <property type="match status" value="1"/>
</dbReference>
<gene>
    <name evidence="6" type="ORF">DFR52_102614</name>
</gene>
<keyword evidence="4" id="KW-0804">Transcription</keyword>
<dbReference type="InterPro" id="IPR005119">
    <property type="entry name" value="LysR_subst-bd"/>
</dbReference>
<dbReference type="InterPro" id="IPR000847">
    <property type="entry name" value="LysR_HTH_N"/>
</dbReference>
<dbReference type="PRINTS" id="PR00039">
    <property type="entry name" value="HTHLYSR"/>
</dbReference>
<dbReference type="GO" id="GO:0003700">
    <property type="term" value="F:DNA-binding transcription factor activity"/>
    <property type="evidence" value="ECO:0007669"/>
    <property type="project" value="InterPro"/>
</dbReference>
<keyword evidence="2" id="KW-0805">Transcription regulation</keyword>
<evidence type="ECO:0000256" key="2">
    <source>
        <dbReference type="ARBA" id="ARBA00023015"/>
    </source>
</evidence>
<sequence>MHIDQIRTFLEIVTTGNFHRAAENLNVTQSTVSARIRSLETELGRTLFARGRGGAILTPSGQRLLQHGESMRRLWQRARNDVALPEAFSASISLGVALSLWDQIELPWVEWMHREAPAVSVHVESDYSPGLMRHLRDGVLDIAVMYEPQRAQGLVIEEFLGDRLMLMTTRGRCDVTDIAWREGYTLVDWGEDFRHNHDTEFAGLPHSLSAGLGSIAVRYILEFGGSAYLPARMVLDQLRAGLLHPVQNAPVFERMGCLIYSRSPADPELLALGLDGLRRITREITAQSDEVTRTMLEG</sequence>
<comment type="caution">
    <text evidence="6">The sequence shown here is derived from an EMBL/GenBank/DDBJ whole genome shotgun (WGS) entry which is preliminary data.</text>
</comment>
<dbReference type="RefSeq" id="WP_158284920.1">
    <property type="nucleotide sequence ID" value="NZ_QGTR01000002.1"/>
</dbReference>
<dbReference type="InterPro" id="IPR036388">
    <property type="entry name" value="WH-like_DNA-bd_sf"/>
</dbReference>
<reference evidence="6 7" key="1">
    <citation type="submission" date="2018-05" db="EMBL/GenBank/DDBJ databases">
        <title>Genomic Encyclopedia of Type Strains, Phase IV (KMG-IV): sequencing the most valuable type-strain genomes for metagenomic binning, comparative biology and taxonomic classification.</title>
        <authorList>
            <person name="Goeker M."/>
        </authorList>
    </citation>
    <scope>NUCLEOTIDE SEQUENCE [LARGE SCALE GENOMIC DNA]</scope>
    <source>
        <strain evidence="6 7">DSM 16791</strain>
    </source>
</reference>
<evidence type="ECO:0000259" key="5">
    <source>
        <dbReference type="PROSITE" id="PS50931"/>
    </source>
</evidence>
<dbReference type="FunFam" id="1.10.10.10:FF:000001">
    <property type="entry name" value="LysR family transcriptional regulator"/>
    <property type="match status" value="1"/>
</dbReference>
<dbReference type="Pfam" id="PF03466">
    <property type="entry name" value="LysR_substrate"/>
    <property type="match status" value="1"/>
</dbReference>
<dbReference type="SUPFAM" id="SSF46785">
    <property type="entry name" value="Winged helix' DNA-binding domain"/>
    <property type="match status" value="1"/>
</dbReference>
<protein>
    <submittedName>
        <fullName evidence="6">Transcriptional regulator</fullName>
    </submittedName>
</protein>
<evidence type="ECO:0000256" key="3">
    <source>
        <dbReference type="ARBA" id="ARBA00023125"/>
    </source>
</evidence>
<proteinExistence type="inferred from homology"/>
<dbReference type="PROSITE" id="PS50931">
    <property type="entry name" value="HTH_LYSR"/>
    <property type="match status" value="1"/>
</dbReference>
<keyword evidence="3" id="KW-0238">DNA-binding</keyword>
<evidence type="ECO:0000256" key="4">
    <source>
        <dbReference type="ARBA" id="ARBA00023163"/>
    </source>
</evidence>
<dbReference type="Gene3D" id="3.40.190.10">
    <property type="entry name" value="Periplasmic binding protein-like II"/>
    <property type="match status" value="2"/>
</dbReference>
<dbReference type="SUPFAM" id="SSF53850">
    <property type="entry name" value="Periplasmic binding protein-like II"/>
    <property type="match status" value="1"/>
</dbReference>
<dbReference type="PANTHER" id="PTHR30126:SF21">
    <property type="entry name" value="TRANSCRIPTIONAL REGULATOR-RELATED"/>
    <property type="match status" value="1"/>
</dbReference>